<dbReference type="InterPro" id="IPR003959">
    <property type="entry name" value="ATPase_AAA_core"/>
</dbReference>
<organism evidence="3 5">
    <name type="scientific">Alkalihalobacillus alcalophilus ATCC 27647 = CGMCC 1.3604</name>
    <dbReference type="NCBI Taxonomy" id="1218173"/>
    <lineage>
        <taxon>Bacteria</taxon>
        <taxon>Bacillati</taxon>
        <taxon>Bacillota</taxon>
        <taxon>Bacilli</taxon>
        <taxon>Bacillales</taxon>
        <taxon>Bacillaceae</taxon>
        <taxon>Alkalihalobacillus</taxon>
    </lineage>
</organism>
<reference evidence="3 5" key="1">
    <citation type="journal article" date="2014" name="Genome Announc.">
        <title>Draft Genome Sequence of Bacillus alcalophilus AV1934, a Classic Alkaliphile Isolated from Human Feces in 1934.</title>
        <authorList>
            <person name="Attie O."/>
            <person name="Jayaprakash A."/>
            <person name="Shah H."/>
            <person name="Paulsen I.T."/>
            <person name="Morino M."/>
            <person name="Takahashi Y."/>
            <person name="Narumi I."/>
            <person name="Sachidanandam R."/>
            <person name="Satoh K."/>
            <person name="Ito M."/>
            <person name="Krulwich T.A."/>
        </authorList>
    </citation>
    <scope>NUCLEOTIDE SEQUENCE [LARGE SCALE GENOMIC DNA]</scope>
    <source>
        <strain evidence="3 5">AV1934</strain>
    </source>
</reference>
<dbReference type="eggNOG" id="COG0465">
    <property type="taxonomic scope" value="Bacteria"/>
</dbReference>
<dbReference type="STRING" id="1218173.BALCAV_0206855"/>
<evidence type="ECO:0000259" key="2">
    <source>
        <dbReference type="SMART" id="SM00382"/>
    </source>
</evidence>
<dbReference type="GO" id="GO:0005524">
    <property type="term" value="F:ATP binding"/>
    <property type="evidence" value="ECO:0007669"/>
    <property type="project" value="InterPro"/>
</dbReference>
<accession>A0A094WJN7</accession>
<protein>
    <submittedName>
        <fullName evidence="3">ATPase</fullName>
    </submittedName>
</protein>
<dbReference type="GO" id="GO:0016887">
    <property type="term" value="F:ATP hydrolysis activity"/>
    <property type="evidence" value="ECO:0007669"/>
    <property type="project" value="InterPro"/>
</dbReference>
<dbReference type="PANTHER" id="PTHR23070">
    <property type="entry name" value="BCS1 AAA-TYPE ATPASE"/>
    <property type="match status" value="1"/>
</dbReference>
<dbReference type="RefSeq" id="WP_003322804.1">
    <property type="nucleotide sequence ID" value="NZ_ALPT02000017.1"/>
</dbReference>
<dbReference type="Proteomes" id="UP000002754">
    <property type="component" value="Unassembled WGS sequence"/>
</dbReference>
<dbReference type="Gene3D" id="3.40.50.300">
    <property type="entry name" value="P-loop containing nucleotide triphosphate hydrolases"/>
    <property type="match status" value="1"/>
</dbReference>
<dbReference type="SUPFAM" id="SSF52540">
    <property type="entry name" value="P-loop containing nucleoside triphosphate hydrolases"/>
    <property type="match status" value="1"/>
</dbReference>
<gene>
    <name evidence="4" type="ORF">AJ85_10735</name>
    <name evidence="3" type="ORF">BALCAV_0206855</name>
</gene>
<name>A0A094WJN7_ALKAL</name>
<reference evidence="4 6" key="2">
    <citation type="submission" date="2014-01" db="EMBL/GenBank/DDBJ databases">
        <title>Draft genome sequencing of Bacillus alcalophilus CGMCC 1.3604.</title>
        <authorList>
            <person name="Yang J."/>
            <person name="Diao L."/>
            <person name="Yang S."/>
        </authorList>
    </citation>
    <scope>NUCLEOTIDE SEQUENCE [LARGE SCALE GENOMIC DNA]</scope>
    <source>
        <strain evidence="4 6">CGMCC 1.3604</strain>
    </source>
</reference>
<keyword evidence="5" id="KW-1185">Reference proteome</keyword>
<dbReference type="InterPro" id="IPR003593">
    <property type="entry name" value="AAA+_ATPase"/>
</dbReference>
<comment type="similarity">
    <text evidence="1">Belongs to the AAA ATPase family. BCS1 subfamily.</text>
</comment>
<dbReference type="Proteomes" id="UP000297014">
    <property type="component" value="Unassembled WGS sequence"/>
</dbReference>
<dbReference type="EMBL" id="JALP01000152">
    <property type="protein sequence ID" value="THG90441.1"/>
    <property type="molecule type" value="Genomic_DNA"/>
</dbReference>
<dbReference type="EMBL" id="ALPT02000017">
    <property type="protein sequence ID" value="KGA97994.1"/>
    <property type="molecule type" value="Genomic_DNA"/>
</dbReference>
<proteinExistence type="inferred from homology"/>
<dbReference type="InterPro" id="IPR050747">
    <property type="entry name" value="Mitochondrial_chaperone_BCS1"/>
</dbReference>
<dbReference type="Gene3D" id="1.10.8.60">
    <property type="match status" value="1"/>
</dbReference>
<dbReference type="InterPro" id="IPR027417">
    <property type="entry name" value="P-loop_NTPase"/>
</dbReference>
<feature type="domain" description="AAA+ ATPase" evidence="2">
    <location>
        <begin position="218"/>
        <end position="338"/>
    </location>
</feature>
<evidence type="ECO:0000256" key="1">
    <source>
        <dbReference type="ARBA" id="ARBA00007448"/>
    </source>
</evidence>
<evidence type="ECO:0000313" key="4">
    <source>
        <dbReference type="EMBL" id="THG90441.1"/>
    </source>
</evidence>
<dbReference type="SMART" id="SM00382">
    <property type="entry name" value="AAA"/>
    <property type="match status" value="1"/>
</dbReference>
<sequence length="424" mass="48940">MSLPYIYQAKSNENNEVTGYPAFARIVSRLQDVLFEKYGYAFTIYSTDNSFYELWTILEEDVKENSDEIDHVAQIFEKLEAKTYEYDREGETPQFKVIHSVHNHVYAYTKAGVAFARIPAFDENANIMSYNCVLAKNDEALMNFLRSINERLWLKSQNEVLVFTDTMHGFNQEHQPINQEISRDDVVLEPKIKEDIYAALDQFFDEDRSFFKMYNIPYKRGILLYGPPGNGKTSLVKAIANTIKAPVAYWQITEYTNSDSISTVFSSASRLSPMILVIEDIDSLPVGVRSFFLNTLDGATSKEGIFLIGTTNYPEKIDPGLMNRAGRFDRSYEISLPNGKMRNQFIHQLGFNHFLEEDEISQLSAKTKGFSFAQIKELFVSAALEWHQKQTLHLDEIIQGMKKEHKKSKQGEWWDDQDEQVGFR</sequence>
<evidence type="ECO:0000313" key="6">
    <source>
        <dbReference type="Proteomes" id="UP000297014"/>
    </source>
</evidence>
<dbReference type="AlphaFoldDB" id="A0A094WJN7"/>
<evidence type="ECO:0000313" key="5">
    <source>
        <dbReference type="Proteomes" id="UP000002754"/>
    </source>
</evidence>
<dbReference type="Pfam" id="PF00004">
    <property type="entry name" value="AAA"/>
    <property type="match status" value="1"/>
</dbReference>
<evidence type="ECO:0000313" key="3">
    <source>
        <dbReference type="EMBL" id="KGA97994.1"/>
    </source>
</evidence>
<dbReference type="CDD" id="cd19481">
    <property type="entry name" value="RecA-like_protease"/>
    <property type="match status" value="1"/>
</dbReference>
<comment type="caution">
    <text evidence="3">The sequence shown here is derived from an EMBL/GenBank/DDBJ whole genome shotgun (WGS) entry which is preliminary data.</text>
</comment>